<gene>
    <name evidence="2" type="ORF">E5676_scaffold289G00330</name>
</gene>
<dbReference type="AlphaFoldDB" id="A0A5D3DWD7"/>
<accession>A0A5D3DWD7</accession>
<evidence type="ECO:0000256" key="1">
    <source>
        <dbReference type="SAM" id="MobiDB-lite"/>
    </source>
</evidence>
<dbReference type="Proteomes" id="UP000321947">
    <property type="component" value="Unassembled WGS sequence"/>
</dbReference>
<evidence type="ECO:0000313" key="2">
    <source>
        <dbReference type="EMBL" id="TYK28127.1"/>
    </source>
</evidence>
<protein>
    <recommendedName>
        <fullName evidence="4">Envelope-like protein</fullName>
    </recommendedName>
</protein>
<evidence type="ECO:0008006" key="4">
    <source>
        <dbReference type="Google" id="ProtNLM"/>
    </source>
</evidence>
<dbReference type="EMBL" id="SSTD01002353">
    <property type="protein sequence ID" value="TYK28127.1"/>
    <property type="molecule type" value="Genomic_DNA"/>
</dbReference>
<proteinExistence type="predicted"/>
<evidence type="ECO:0000313" key="3">
    <source>
        <dbReference type="Proteomes" id="UP000321947"/>
    </source>
</evidence>
<reference evidence="2 3" key="1">
    <citation type="submission" date="2019-08" db="EMBL/GenBank/DDBJ databases">
        <title>Draft genome sequences of two oriental melons (Cucumis melo L. var makuwa).</title>
        <authorList>
            <person name="Kwon S.-Y."/>
        </authorList>
    </citation>
    <scope>NUCLEOTIDE SEQUENCE [LARGE SCALE GENOMIC DNA]</scope>
    <source>
        <strain evidence="3">cv. Chang Bougi</strain>
        <tissue evidence="2">Leaf</tissue>
    </source>
</reference>
<organism evidence="2 3">
    <name type="scientific">Cucumis melo var. makuwa</name>
    <name type="common">Oriental melon</name>
    <dbReference type="NCBI Taxonomy" id="1194695"/>
    <lineage>
        <taxon>Eukaryota</taxon>
        <taxon>Viridiplantae</taxon>
        <taxon>Streptophyta</taxon>
        <taxon>Embryophyta</taxon>
        <taxon>Tracheophyta</taxon>
        <taxon>Spermatophyta</taxon>
        <taxon>Magnoliopsida</taxon>
        <taxon>eudicotyledons</taxon>
        <taxon>Gunneridae</taxon>
        <taxon>Pentapetalae</taxon>
        <taxon>rosids</taxon>
        <taxon>fabids</taxon>
        <taxon>Cucurbitales</taxon>
        <taxon>Cucurbitaceae</taxon>
        <taxon>Benincaseae</taxon>
        <taxon>Cucumis</taxon>
    </lineage>
</organism>
<sequence length="176" mass="19580">MAASDDDERRTLGGGTRRQRPVNEIPGVSLSVKYVILHKIGIANWFSSLHASSVSVALGTFLYRICNDVGMFIYNHLLRHVGTFGVKIPIPLSHFFSSLLVHLNVDILTTNDAFGLDPTTLSLSYRLFQGSHVPNLEHDMRSSCMFDTDGIDDSTKSFYVPRDLASRILNTHKAKS</sequence>
<comment type="caution">
    <text evidence="2">The sequence shown here is derived from an EMBL/GenBank/DDBJ whole genome shotgun (WGS) entry which is preliminary data.</text>
</comment>
<name>A0A5D3DWD7_CUCMM</name>
<feature type="region of interest" description="Disordered" evidence="1">
    <location>
        <begin position="1"/>
        <end position="20"/>
    </location>
</feature>